<dbReference type="GO" id="GO:0046677">
    <property type="term" value="P:response to antibiotic"/>
    <property type="evidence" value="ECO:0007669"/>
    <property type="project" value="UniProtKB-KW"/>
</dbReference>
<evidence type="ECO:0000256" key="2">
    <source>
        <dbReference type="ARBA" id="ARBA00022692"/>
    </source>
</evidence>
<evidence type="ECO:0000256" key="6">
    <source>
        <dbReference type="SAM" id="Phobius"/>
    </source>
</evidence>
<keyword evidence="5" id="KW-0046">Antibiotic resistance</keyword>
<dbReference type="PIRSF" id="PIRSF006648">
    <property type="entry name" value="DrrB"/>
    <property type="match status" value="1"/>
</dbReference>
<dbReference type="RefSeq" id="WP_259630336.1">
    <property type="nucleotide sequence ID" value="NZ_JANYMP010000062.1"/>
</dbReference>
<dbReference type="AlphaFoldDB" id="A0A9X2VXY8"/>
<dbReference type="InterPro" id="IPR052902">
    <property type="entry name" value="ABC-2_transporter"/>
</dbReference>
<feature type="transmembrane region" description="Helical" evidence="6">
    <location>
        <begin position="56"/>
        <end position="77"/>
    </location>
</feature>
<feature type="transmembrane region" description="Helical" evidence="6">
    <location>
        <begin position="98"/>
        <end position="121"/>
    </location>
</feature>
<accession>A0A9X2VXY8</accession>
<keyword evidence="2 6" id="KW-0812">Transmembrane</keyword>
<sequence>MLKLVQVEAKLFLREGASVVFALLFPTVLLLVLGAIPALRTPDPLFGGLRFIDGYAGTLVVITLAFLGLQRVPTALATYRERGVLRRLGTTPLHPGKLLAAQLLVNLAAAVVSVVLVVAVGKLVFGIDLPHHLVGFTVAILLGAASLFAFGLVIAALASTAKSAAGWATVAFMLIMFFGGAYLPRFLLPDVINTVGQYLPPGVAALQDSWVGTAPSPLHLAVMAVIALFAGTVAARTFRWE</sequence>
<dbReference type="InterPro" id="IPR000412">
    <property type="entry name" value="ABC_2_transport"/>
</dbReference>
<organism evidence="8 9">
    <name type="scientific">Umezawaea endophytica</name>
    <dbReference type="NCBI Taxonomy" id="1654476"/>
    <lineage>
        <taxon>Bacteria</taxon>
        <taxon>Bacillati</taxon>
        <taxon>Actinomycetota</taxon>
        <taxon>Actinomycetes</taxon>
        <taxon>Pseudonocardiales</taxon>
        <taxon>Pseudonocardiaceae</taxon>
        <taxon>Umezawaea</taxon>
    </lineage>
</organism>
<gene>
    <name evidence="8" type="ORF">NZH93_49380</name>
</gene>
<feature type="transmembrane region" description="Helical" evidence="6">
    <location>
        <begin position="133"/>
        <end position="157"/>
    </location>
</feature>
<comment type="caution">
    <text evidence="8">The sequence shown here is derived from an EMBL/GenBank/DDBJ whole genome shotgun (WGS) entry which is preliminary data.</text>
</comment>
<protein>
    <submittedName>
        <fullName evidence="8">ABC transporter permease</fullName>
    </submittedName>
</protein>
<dbReference type="GO" id="GO:0140359">
    <property type="term" value="F:ABC-type transporter activity"/>
    <property type="evidence" value="ECO:0007669"/>
    <property type="project" value="InterPro"/>
</dbReference>
<comment type="subcellular location">
    <subcellularLocation>
        <location evidence="1">Membrane</location>
        <topology evidence="1">Multi-pass membrane protein</topology>
    </subcellularLocation>
</comment>
<evidence type="ECO:0000256" key="4">
    <source>
        <dbReference type="ARBA" id="ARBA00023136"/>
    </source>
</evidence>
<keyword evidence="4 6" id="KW-0472">Membrane</keyword>
<dbReference type="Pfam" id="PF01061">
    <property type="entry name" value="ABC2_membrane"/>
    <property type="match status" value="1"/>
</dbReference>
<feature type="transmembrane region" description="Helical" evidence="6">
    <location>
        <begin position="12"/>
        <end position="36"/>
    </location>
</feature>
<evidence type="ECO:0000313" key="8">
    <source>
        <dbReference type="EMBL" id="MCS7484893.1"/>
    </source>
</evidence>
<evidence type="ECO:0000259" key="7">
    <source>
        <dbReference type="Pfam" id="PF01061"/>
    </source>
</evidence>
<dbReference type="EMBL" id="JANYMP010000062">
    <property type="protein sequence ID" value="MCS7484893.1"/>
    <property type="molecule type" value="Genomic_DNA"/>
</dbReference>
<evidence type="ECO:0000256" key="3">
    <source>
        <dbReference type="ARBA" id="ARBA00022989"/>
    </source>
</evidence>
<proteinExistence type="predicted"/>
<dbReference type="PRINTS" id="PR00164">
    <property type="entry name" value="ABC2TRNSPORT"/>
</dbReference>
<feature type="transmembrane region" description="Helical" evidence="6">
    <location>
        <begin position="164"/>
        <end position="183"/>
    </location>
</feature>
<feature type="transmembrane region" description="Helical" evidence="6">
    <location>
        <begin position="218"/>
        <end position="238"/>
    </location>
</feature>
<dbReference type="Proteomes" id="UP001141259">
    <property type="component" value="Unassembled WGS sequence"/>
</dbReference>
<keyword evidence="9" id="KW-1185">Reference proteome</keyword>
<dbReference type="PANTHER" id="PTHR43027">
    <property type="entry name" value="DOXORUBICIN RESISTANCE ABC TRANSPORTER PERMEASE PROTEIN DRRC-RELATED"/>
    <property type="match status" value="1"/>
</dbReference>
<feature type="domain" description="ABC-2 type transporter transmembrane" evidence="7">
    <location>
        <begin position="4"/>
        <end position="191"/>
    </location>
</feature>
<evidence type="ECO:0000256" key="1">
    <source>
        <dbReference type="ARBA" id="ARBA00004141"/>
    </source>
</evidence>
<dbReference type="InterPro" id="IPR013525">
    <property type="entry name" value="ABC2_TM"/>
</dbReference>
<keyword evidence="3 6" id="KW-1133">Transmembrane helix</keyword>
<dbReference type="PANTHER" id="PTHR43027:SF2">
    <property type="entry name" value="TRANSPORT PERMEASE PROTEIN"/>
    <property type="match status" value="1"/>
</dbReference>
<evidence type="ECO:0000256" key="5">
    <source>
        <dbReference type="ARBA" id="ARBA00023251"/>
    </source>
</evidence>
<name>A0A9X2VXY8_9PSEU</name>
<reference evidence="8" key="1">
    <citation type="submission" date="2022-08" db="EMBL/GenBank/DDBJ databases">
        <authorList>
            <person name="Tistechok S."/>
            <person name="Samborskyy M."/>
            <person name="Roman I."/>
        </authorList>
    </citation>
    <scope>NUCLEOTIDE SEQUENCE</scope>
    <source>
        <strain evidence="8">DSM 103496</strain>
    </source>
</reference>
<evidence type="ECO:0000313" key="9">
    <source>
        <dbReference type="Proteomes" id="UP001141259"/>
    </source>
</evidence>
<dbReference type="GO" id="GO:0043190">
    <property type="term" value="C:ATP-binding cassette (ABC) transporter complex"/>
    <property type="evidence" value="ECO:0007669"/>
    <property type="project" value="InterPro"/>
</dbReference>